<evidence type="ECO:0000256" key="5">
    <source>
        <dbReference type="ARBA" id="ARBA00022989"/>
    </source>
</evidence>
<evidence type="ECO:0000256" key="2">
    <source>
        <dbReference type="ARBA" id="ARBA00009298"/>
    </source>
</evidence>
<keyword evidence="4 7" id="KW-0812">Transmembrane</keyword>
<dbReference type="PRINTS" id="PR01837">
    <property type="entry name" value="MGTCSAPBPROT"/>
</dbReference>
<name>A0A9D9IAD2_9SPIO</name>
<feature type="transmembrane region" description="Helical" evidence="7">
    <location>
        <begin position="41"/>
        <end position="59"/>
    </location>
</feature>
<proteinExistence type="inferred from homology"/>
<accession>A0A9D9IAD2</accession>
<dbReference type="Pfam" id="PF02308">
    <property type="entry name" value="MgtC"/>
    <property type="match status" value="1"/>
</dbReference>
<dbReference type="GO" id="GO:0005886">
    <property type="term" value="C:plasma membrane"/>
    <property type="evidence" value="ECO:0007669"/>
    <property type="project" value="UniProtKB-SubCell"/>
</dbReference>
<reference evidence="9" key="2">
    <citation type="journal article" date="2021" name="PeerJ">
        <title>Extensive microbial diversity within the chicken gut microbiome revealed by metagenomics and culture.</title>
        <authorList>
            <person name="Gilroy R."/>
            <person name="Ravi A."/>
            <person name="Getino M."/>
            <person name="Pursley I."/>
            <person name="Horton D.L."/>
            <person name="Alikhan N.F."/>
            <person name="Baker D."/>
            <person name="Gharbi K."/>
            <person name="Hall N."/>
            <person name="Watson M."/>
            <person name="Adriaenssens E.M."/>
            <person name="Foster-Nyarko E."/>
            <person name="Jarju S."/>
            <person name="Secka A."/>
            <person name="Antonio M."/>
            <person name="Oren A."/>
            <person name="Chaudhuri R.R."/>
            <person name="La Ragione R."/>
            <person name="Hildebrand F."/>
            <person name="Pallen M.J."/>
        </authorList>
    </citation>
    <scope>NUCLEOTIDE SEQUENCE</scope>
    <source>
        <strain evidence="9">14700</strain>
    </source>
</reference>
<dbReference type="EMBL" id="JADIMF010000029">
    <property type="protein sequence ID" value="MBO8468535.1"/>
    <property type="molecule type" value="Genomic_DNA"/>
</dbReference>
<protein>
    <submittedName>
        <fullName evidence="9">MgtC/SapB family protein</fullName>
    </submittedName>
</protein>
<comment type="subcellular location">
    <subcellularLocation>
        <location evidence="1">Cell membrane</location>
        <topology evidence="1">Multi-pass membrane protein</topology>
    </subcellularLocation>
</comment>
<feature type="transmembrane region" description="Helical" evidence="7">
    <location>
        <begin position="12"/>
        <end position="29"/>
    </location>
</feature>
<feature type="domain" description="MgtC/SapB/SrpB/YhiD N-terminal" evidence="8">
    <location>
        <begin position="17"/>
        <end position="138"/>
    </location>
</feature>
<keyword evidence="3" id="KW-1003">Cell membrane</keyword>
<reference evidence="9" key="1">
    <citation type="submission" date="2020-10" db="EMBL/GenBank/DDBJ databases">
        <authorList>
            <person name="Gilroy R."/>
        </authorList>
    </citation>
    <scope>NUCLEOTIDE SEQUENCE</scope>
    <source>
        <strain evidence="9">14700</strain>
    </source>
</reference>
<evidence type="ECO:0000256" key="4">
    <source>
        <dbReference type="ARBA" id="ARBA00022692"/>
    </source>
</evidence>
<dbReference type="PANTHER" id="PTHR33778:SF1">
    <property type="entry name" value="MAGNESIUM TRANSPORTER YHID-RELATED"/>
    <property type="match status" value="1"/>
</dbReference>
<evidence type="ECO:0000256" key="7">
    <source>
        <dbReference type="SAM" id="Phobius"/>
    </source>
</evidence>
<feature type="transmembrane region" description="Helical" evidence="7">
    <location>
        <begin position="122"/>
        <end position="139"/>
    </location>
</feature>
<dbReference type="InterPro" id="IPR049177">
    <property type="entry name" value="MgtC_SapB_SrpB_YhiD_N"/>
</dbReference>
<dbReference type="InterPro" id="IPR003416">
    <property type="entry name" value="MgtC/SapB/SrpB/YhiD_fam"/>
</dbReference>
<evidence type="ECO:0000259" key="8">
    <source>
        <dbReference type="Pfam" id="PF02308"/>
    </source>
</evidence>
<feature type="transmembrane region" description="Helical" evidence="7">
    <location>
        <begin position="97"/>
        <end position="116"/>
    </location>
</feature>
<dbReference type="AlphaFoldDB" id="A0A9D9IAD2"/>
<feature type="transmembrane region" description="Helical" evidence="7">
    <location>
        <begin position="71"/>
        <end position="90"/>
    </location>
</feature>
<keyword evidence="6 7" id="KW-0472">Membrane</keyword>
<evidence type="ECO:0000256" key="6">
    <source>
        <dbReference type="ARBA" id="ARBA00023136"/>
    </source>
</evidence>
<organism evidence="9 10">
    <name type="scientific">Candidatus Ornithospirochaeta stercoravium</name>
    <dbReference type="NCBI Taxonomy" id="2840897"/>
    <lineage>
        <taxon>Bacteria</taxon>
        <taxon>Pseudomonadati</taxon>
        <taxon>Spirochaetota</taxon>
        <taxon>Spirochaetia</taxon>
        <taxon>Spirochaetales</taxon>
        <taxon>Spirochaetaceae</taxon>
        <taxon>Spirochaetaceae incertae sedis</taxon>
        <taxon>Candidatus Ornithospirochaeta</taxon>
    </lineage>
</organism>
<comment type="caution">
    <text evidence="9">The sequence shown here is derived from an EMBL/GenBank/DDBJ whole genome shotgun (WGS) entry which is preliminary data.</text>
</comment>
<dbReference type="Proteomes" id="UP000810292">
    <property type="component" value="Unassembled WGS sequence"/>
</dbReference>
<keyword evidence="5 7" id="KW-1133">Transmembrane helix</keyword>
<comment type="similarity">
    <text evidence="2">Belongs to the MgtC/SapB family.</text>
</comment>
<evidence type="ECO:0000313" key="10">
    <source>
        <dbReference type="Proteomes" id="UP000810292"/>
    </source>
</evidence>
<evidence type="ECO:0000313" key="9">
    <source>
        <dbReference type="EMBL" id="MBO8468535.1"/>
    </source>
</evidence>
<sequence>MDEIRFLTDSSIVIRILFSLVIGGILGLERGLKNRPAGLRTYILVCMGSCIVMMTNQYVYQVYGTGDPVRMAAQVISGIGFLGAGTIIVTRRNQIKGLTTAAGLWASACIGLSIGIGLYEVAVIGGAAIFIVLTLLNHWDLFIRSRAKDAEAYVEIPESMSFSVFLHEAKMRGIIVCNVQIDTEEPVSTGRLSFICTLRSEKRVEHSEMLRTLRTISDEIYADEI</sequence>
<gene>
    <name evidence="9" type="ORF">IAA72_01970</name>
</gene>
<evidence type="ECO:0000256" key="1">
    <source>
        <dbReference type="ARBA" id="ARBA00004651"/>
    </source>
</evidence>
<evidence type="ECO:0000256" key="3">
    <source>
        <dbReference type="ARBA" id="ARBA00022475"/>
    </source>
</evidence>
<dbReference type="PANTHER" id="PTHR33778">
    <property type="entry name" value="PROTEIN MGTC"/>
    <property type="match status" value="1"/>
</dbReference>